<dbReference type="CDD" id="cd03192">
    <property type="entry name" value="GST_C_Sigma_like"/>
    <property type="match status" value="1"/>
</dbReference>
<dbReference type="Gene3D" id="3.40.30.10">
    <property type="entry name" value="Glutaredoxin"/>
    <property type="match status" value="1"/>
</dbReference>
<feature type="domain" description="GST N-terminal" evidence="1">
    <location>
        <begin position="3"/>
        <end position="80"/>
    </location>
</feature>
<dbReference type="CDD" id="cd03039">
    <property type="entry name" value="GST_N_Sigma_like"/>
    <property type="match status" value="1"/>
</dbReference>
<dbReference type="SUPFAM" id="SSF52833">
    <property type="entry name" value="Thioredoxin-like"/>
    <property type="match status" value="1"/>
</dbReference>
<dbReference type="Pfam" id="PF14497">
    <property type="entry name" value="GST_C_3"/>
    <property type="match status" value="1"/>
</dbReference>
<dbReference type="SFLD" id="SFLDG01205">
    <property type="entry name" value="AMPS.1"/>
    <property type="match status" value="1"/>
</dbReference>
<evidence type="ECO:0000259" key="1">
    <source>
        <dbReference type="PROSITE" id="PS50404"/>
    </source>
</evidence>
<comment type="caution">
    <text evidence="3">The sequence shown here is derived from an EMBL/GenBank/DDBJ whole genome shotgun (WGS) entry which is preliminary data.</text>
</comment>
<dbReference type="OrthoDB" id="420389at2759"/>
<dbReference type="InterPro" id="IPR050213">
    <property type="entry name" value="GST_superfamily"/>
</dbReference>
<gene>
    <name evidence="3" type="ORF">Poli38472_002370</name>
</gene>
<dbReference type="EMBL" id="SPLM01000072">
    <property type="protein sequence ID" value="TMW63429.1"/>
    <property type="molecule type" value="Genomic_DNA"/>
</dbReference>
<accession>A0A8K1CH25</accession>
<keyword evidence="4" id="KW-1185">Reference proteome</keyword>
<dbReference type="InterPro" id="IPR040079">
    <property type="entry name" value="Glutathione_S-Trfase"/>
</dbReference>
<proteinExistence type="predicted"/>
<evidence type="ECO:0000313" key="4">
    <source>
        <dbReference type="Proteomes" id="UP000794436"/>
    </source>
</evidence>
<dbReference type="PANTHER" id="PTHR11571">
    <property type="entry name" value="GLUTATHIONE S-TRANSFERASE"/>
    <property type="match status" value="1"/>
</dbReference>
<dbReference type="InterPro" id="IPR004046">
    <property type="entry name" value="GST_C"/>
</dbReference>
<dbReference type="GO" id="GO:0006749">
    <property type="term" value="P:glutathione metabolic process"/>
    <property type="evidence" value="ECO:0007669"/>
    <property type="project" value="TreeGrafter"/>
</dbReference>
<name>A0A8K1CH25_PYTOL</name>
<dbReference type="AlphaFoldDB" id="A0A8K1CH25"/>
<feature type="domain" description="GST C-terminal" evidence="2">
    <location>
        <begin position="82"/>
        <end position="200"/>
    </location>
</feature>
<organism evidence="3 4">
    <name type="scientific">Pythium oligandrum</name>
    <name type="common">Mycoparasitic fungus</name>
    <dbReference type="NCBI Taxonomy" id="41045"/>
    <lineage>
        <taxon>Eukaryota</taxon>
        <taxon>Sar</taxon>
        <taxon>Stramenopiles</taxon>
        <taxon>Oomycota</taxon>
        <taxon>Peronosporomycetes</taxon>
        <taxon>Pythiales</taxon>
        <taxon>Pythiaceae</taxon>
        <taxon>Pythium</taxon>
    </lineage>
</organism>
<evidence type="ECO:0000259" key="2">
    <source>
        <dbReference type="PROSITE" id="PS50405"/>
    </source>
</evidence>
<dbReference type="PANTHER" id="PTHR11571:SF150">
    <property type="entry name" value="GLUTATHIONE S-TRANSFERASE"/>
    <property type="match status" value="1"/>
</dbReference>
<dbReference type="SFLD" id="SFLDG00363">
    <property type="entry name" value="AMPS_(cytGST):_Alpha-__Mu-__Pi"/>
    <property type="match status" value="1"/>
</dbReference>
<dbReference type="GO" id="GO:0004364">
    <property type="term" value="F:glutathione transferase activity"/>
    <property type="evidence" value="ECO:0007669"/>
    <property type="project" value="TreeGrafter"/>
</dbReference>
<dbReference type="InterPro" id="IPR036282">
    <property type="entry name" value="Glutathione-S-Trfase_C_sf"/>
</dbReference>
<protein>
    <recommendedName>
        <fullName evidence="5">Glutathione S-transferase</fullName>
    </recommendedName>
</protein>
<dbReference type="SFLD" id="SFLDS00019">
    <property type="entry name" value="Glutathione_Transferase_(cytos"/>
    <property type="match status" value="1"/>
</dbReference>
<dbReference type="PROSITE" id="PS50404">
    <property type="entry name" value="GST_NTER"/>
    <property type="match status" value="1"/>
</dbReference>
<dbReference type="InterPro" id="IPR010987">
    <property type="entry name" value="Glutathione-S-Trfase_C-like"/>
</dbReference>
<evidence type="ECO:0008006" key="5">
    <source>
        <dbReference type="Google" id="ProtNLM"/>
    </source>
</evidence>
<dbReference type="Gene3D" id="1.20.1050.10">
    <property type="match status" value="1"/>
</dbReference>
<dbReference type="PROSITE" id="PS50405">
    <property type="entry name" value="GST_CTER"/>
    <property type="match status" value="1"/>
</dbReference>
<reference evidence="3" key="1">
    <citation type="submission" date="2019-03" db="EMBL/GenBank/DDBJ databases">
        <title>Long read genome sequence of the mycoparasitic Pythium oligandrum ATCC 38472 isolated from sugarbeet rhizosphere.</title>
        <authorList>
            <person name="Gaulin E."/>
        </authorList>
    </citation>
    <scope>NUCLEOTIDE SEQUENCE</scope>
    <source>
        <strain evidence="3">ATCC 38472_TT</strain>
    </source>
</reference>
<sequence length="200" mass="22281">MAPQIKVTYFDTTGRAEITRLVLAAGGVEFEDERISHADFPALKKTLPLDQLPVITVNGTTYPQSMAMARYAARLVGLYPTDAAEALKVDVALESLSEVTNFVVEIMWGTPDEAAKAEKTENIQRELIPKILGFVESSIQGKFLLGEELSIADLFLYDVVYYRIRMLLPEYEFAHYTKIAATLENVASLPRIAAYLNKSQ</sequence>
<dbReference type="Pfam" id="PF02798">
    <property type="entry name" value="GST_N"/>
    <property type="match status" value="1"/>
</dbReference>
<dbReference type="InterPro" id="IPR036249">
    <property type="entry name" value="Thioredoxin-like_sf"/>
</dbReference>
<dbReference type="InterPro" id="IPR004045">
    <property type="entry name" value="Glutathione_S-Trfase_N"/>
</dbReference>
<dbReference type="SUPFAM" id="SSF47616">
    <property type="entry name" value="GST C-terminal domain-like"/>
    <property type="match status" value="1"/>
</dbReference>
<dbReference type="Proteomes" id="UP000794436">
    <property type="component" value="Unassembled WGS sequence"/>
</dbReference>
<evidence type="ECO:0000313" key="3">
    <source>
        <dbReference type="EMBL" id="TMW63429.1"/>
    </source>
</evidence>